<dbReference type="Proteomes" id="UP000095214">
    <property type="component" value="Chromosome"/>
</dbReference>
<evidence type="ECO:0000256" key="1">
    <source>
        <dbReference type="SAM" id="SignalP"/>
    </source>
</evidence>
<dbReference type="OrthoDB" id="3259256at2"/>
<name>A0A1D8B1D5_9ACTO</name>
<dbReference type="RefSeq" id="WP_009743248.1">
    <property type="nucleotide sequence ID" value="NZ_CP017298.1"/>
</dbReference>
<feature type="signal peptide" evidence="1">
    <location>
        <begin position="1"/>
        <end position="21"/>
    </location>
</feature>
<dbReference type="KEGG" id="phon:BH719_02925"/>
<accession>A0A1D8B1D5</accession>
<evidence type="ECO:0000313" key="2">
    <source>
        <dbReference type="EMBL" id="AOS46943.1"/>
    </source>
</evidence>
<dbReference type="AlphaFoldDB" id="A0A1D8B1D5"/>
<sequence>MRLPIRFLTALASSASVAALASGCAQGDPRFAPFTSKTDAEPTIAARTDSFNERMPNLGATEGHYAAATTSSGRGLPSPDQQYWFTGVATVPAETIAVLQPGATGNADKLPGIHPELYQYVPKNCQFATIAADHANSVLDTAKTDFNSDFGSFSVTGLAASADCNLVVVTGEGVFG</sequence>
<reference evidence="2 3" key="1">
    <citation type="submission" date="2016-09" db="EMBL/GenBank/DDBJ databases">
        <title>Complete genome sequence of Actinomyces hongkongensis HKU8.</title>
        <authorList>
            <person name="Gao Y.-X."/>
            <person name="Zhou Y.-Y."/>
            <person name="Xie Y."/>
            <person name="Wang M."/>
            <person name="Wang S.-J."/>
            <person name="Shen S.-G."/>
        </authorList>
    </citation>
    <scope>NUCLEOTIDE SEQUENCE [LARGE SCALE GENOMIC DNA]</scope>
    <source>
        <strain evidence="2 3">HKU8</strain>
    </source>
</reference>
<organism evidence="2 3">
    <name type="scientific">Pauljensenia hongkongensis</name>
    <dbReference type="NCBI Taxonomy" id="178339"/>
    <lineage>
        <taxon>Bacteria</taxon>
        <taxon>Bacillati</taxon>
        <taxon>Actinomycetota</taxon>
        <taxon>Actinomycetes</taxon>
        <taxon>Actinomycetales</taxon>
        <taxon>Actinomycetaceae</taxon>
        <taxon>Pauljensenia</taxon>
    </lineage>
</organism>
<gene>
    <name evidence="2" type="ORF">BH719_02925</name>
</gene>
<evidence type="ECO:0008006" key="4">
    <source>
        <dbReference type="Google" id="ProtNLM"/>
    </source>
</evidence>
<keyword evidence="1" id="KW-0732">Signal</keyword>
<dbReference type="PROSITE" id="PS51257">
    <property type="entry name" value="PROKAR_LIPOPROTEIN"/>
    <property type="match status" value="1"/>
</dbReference>
<keyword evidence="3" id="KW-1185">Reference proteome</keyword>
<feature type="chain" id="PRO_5038463671" description="Lipoprotein" evidence="1">
    <location>
        <begin position="22"/>
        <end position="176"/>
    </location>
</feature>
<dbReference type="EMBL" id="CP017298">
    <property type="protein sequence ID" value="AOS46943.1"/>
    <property type="molecule type" value="Genomic_DNA"/>
</dbReference>
<proteinExistence type="predicted"/>
<dbReference type="STRING" id="178339.BH719_02925"/>
<protein>
    <recommendedName>
        <fullName evidence="4">Lipoprotein</fullName>
    </recommendedName>
</protein>
<evidence type="ECO:0000313" key="3">
    <source>
        <dbReference type="Proteomes" id="UP000095214"/>
    </source>
</evidence>